<sequence length="164" mass="18071">MIQRCLASLLFISLLCTCGPSPENETVAADPVAAPTSATSSQTAFPSIPLERLQYIFENATYMDATFYNLPISINQSELPQIQATIGGIAEATMPLEAGCTAIGHIWFQVNGKNIEEADIFYNEKCVGYLWYENGKPAYSNMMTEEGFNFYANIFAQVQSQTPQ</sequence>
<dbReference type="InParanoid" id="A0A1H8ZEU4"/>
<proteinExistence type="predicted"/>
<dbReference type="Proteomes" id="UP000199021">
    <property type="component" value="Unassembled WGS sequence"/>
</dbReference>
<dbReference type="EMBL" id="FOFB01000001">
    <property type="protein sequence ID" value="SEP62893.1"/>
    <property type="molecule type" value="Genomic_DNA"/>
</dbReference>
<dbReference type="RefSeq" id="WP_139211715.1">
    <property type="nucleotide sequence ID" value="NZ_FOFB01000001.1"/>
</dbReference>
<organism evidence="1 2">
    <name type="scientific">Neolewinella agarilytica</name>
    <dbReference type="NCBI Taxonomy" id="478744"/>
    <lineage>
        <taxon>Bacteria</taxon>
        <taxon>Pseudomonadati</taxon>
        <taxon>Bacteroidota</taxon>
        <taxon>Saprospiria</taxon>
        <taxon>Saprospirales</taxon>
        <taxon>Lewinellaceae</taxon>
        <taxon>Neolewinella</taxon>
    </lineage>
</organism>
<gene>
    <name evidence="1" type="ORF">SAMN05444359_101296</name>
</gene>
<accession>A0A1H8ZEU4</accession>
<name>A0A1H8ZEU4_9BACT</name>
<evidence type="ECO:0000313" key="1">
    <source>
        <dbReference type="EMBL" id="SEP62893.1"/>
    </source>
</evidence>
<evidence type="ECO:0000313" key="2">
    <source>
        <dbReference type="Proteomes" id="UP000199021"/>
    </source>
</evidence>
<dbReference type="STRING" id="478744.SAMN05444359_101296"/>
<keyword evidence="2" id="KW-1185">Reference proteome</keyword>
<reference evidence="2" key="1">
    <citation type="submission" date="2016-10" db="EMBL/GenBank/DDBJ databases">
        <authorList>
            <person name="Varghese N."/>
            <person name="Submissions S."/>
        </authorList>
    </citation>
    <scope>NUCLEOTIDE SEQUENCE [LARGE SCALE GENOMIC DNA]</scope>
    <source>
        <strain evidence="2">DSM 24740</strain>
    </source>
</reference>
<dbReference type="OrthoDB" id="1495000at2"/>
<dbReference type="AlphaFoldDB" id="A0A1H8ZEU4"/>
<protein>
    <submittedName>
        <fullName evidence="1">Uncharacterized protein</fullName>
    </submittedName>
</protein>